<evidence type="ECO:0000256" key="4">
    <source>
        <dbReference type="HAMAP-Rule" id="MF_02217"/>
    </source>
</evidence>
<reference evidence="5 6" key="1">
    <citation type="journal article" date="2024" name="Int. J. Syst. Evol. Microbiol.">
        <title>Virgibacillus tibetensis sp. nov., isolated from salt lake on the Tibetan Plateau of China.</title>
        <authorList>
            <person name="Phurbu D."/>
            <person name="Liu Z.-X."/>
            <person name="Wang R."/>
            <person name="Zheng Y.-Y."/>
            <person name="Liu H.-C."/>
            <person name="Zhou Y.-G."/>
            <person name="Yu Y.-J."/>
            <person name="Li A.-H."/>
        </authorList>
    </citation>
    <scope>NUCLEOTIDE SEQUENCE [LARGE SCALE GENOMIC DNA]</scope>
    <source>
        <strain evidence="5 6">C22-A2</strain>
    </source>
</reference>
<keyword evidence="3 4" id="KW-0949">S-adenosyl-L-methionine</keyword>
<comment type="function">
    <text evidence="4">Catalyzes the methylation of 5-hydroxyuridine (ho5U) to form 5-methoxyuridine (mo5U) at position 34 in tRNAs.</text>
</comment>
<comment type="catalytic activity">
    <reaction evidence="4">
        <text>5-hydroxyuridine(34) in tRNA + S-adenosyl-L-methionine = 5-methoxyuridine(34) in tRNA + S-adenosyl-L-homocysteine + H(+)</text>
        <dbReference type="Rhea" id="RHEA:60524"/>
        <dbReference type="Rhea" id="RHEA-COMP:13381"/>
        <dbReference type="Rhea" id="RHEA-COMP:15591"/>
        <dbReference type="ChEBI" id="CHEBI:15378"/>
        <dbReference type="ChEBI" id="CHEBI:57856"/>
        <dbReference type="ChEBI" id="CHEBI:59789"/>
        <dbReference type="ChEBI" id="CHEBI:136877"/>
        <dbReference type="ChEBI" id="CHEBI:143860"/>
    </reaction>
</comment>
<evidence type="ECO:0000313" key="5">
    <source>
        <dbReference type="EMBL" id="MEC5422169.1"/>
    </source>
</evidence>
<feature type="binding site" evidence="4">
    <location>
        <position position="82"/>
    </location>
    <ligand>
        <name>S-adenosyl-L-methionine</name>
        <dbReference type="ChEBI" id="CHEBI:59789"/>
    </ligand>
</feature>
<dbReference type="Gene3D" id="3.40.50.150">
    <property type="entry name" value="Vaccinia Virus protein VP39"/>
    <property type="match status" value="1"/>
</dbReference>
<protein>
    <recommendedName>
        <fullName evidence="4">tRNA 5-hydroxyuridine methyltransferase</fullName>
        <ecNumber evidence="4">2.1.1.-</ecNumber>
    </recommendedName>
    <alternativeName>
        <fullName evidence="4">ho5U methyltransferase</fullName>
    </alternativeName>
</protein>
<evidence type="ECO:0000256" key="3">
    <source>
        <dbReference type="ARBA" id="ARBA00022691"/>
    </source>
</evidence>
<dbReference type="InterPro" id="IPR043675">
    <property type="entry name" value="TrmR_methyltr"/>
</dbReference>
<proteinExistence type="inferred from homology"/>
<feature type="binding site" evidence="4">
    <location>
        <position position="65"/>
    </location>
    <ligand>
        <name>S-adenosyl-L-methionine</name>
        <dbReference type="ChEBI" id="CHEBI:59789"/>
    </ligand>
</feature>
<dbReference type="Pfam" id="PF01596">
    <property type="entry name" value="Methyltransf_3"/>
    <property type="match status" value="1"/>
</dbReference>
<feature type="binding site" evidence="4">
    <location>
        <position position="159"/>
    </location>
    <ligand>
        <name>Mg(2+)</name>
        <dbReference type="ChEBI" id="CHEBI:18420"/>
    </ligand>
</feature>
<dbReference type="EC" id="2.1.1.-" evidence="4"/>
<sequence>MEEYLTNYLQQGIPEQQQWVIDLEKQAMENKVPIMEPVSMNFLMQIIKISKPKKTLEIGTAIGYSALRMLEAYPETNITTIERDQQRYHQAIENITAQTKNDHVNAVLGDALEVLNDEFVKLHKSSFNLIFIDAAKGQYKRFFELVSPLLANDGIIVSDNVLFRGYVANPENAHPRHKQMVGKIRLYNEWLTNHPDFTTSIVPIGDGVAISVKNS</sequence>
<dbReference type="InterPro" id="IPR029063">
    <property type="entry name" value="SAM-dependent_MTases_sf"/>
</dbReference>
<dbReference type="GO" id="GO:0008168">
    <property type="term" value="F:methyltransferase activity"/>
    <property type="evidence" value="ECO:0007669"/>
    <property type="project" value="UniProtKB-KW"/>
</dbReference>
<dbReference type="PANTHER" id="PTHR10509">
    <property type="entry name" value="O-METHYLTRANSFERASE-RELATED"/>
    <property type="match status" value="1"/>
</dbReference>
<feature type="binding site" evidence="4">
    <location>
        <position position="35"/>
    </location>
    <ligand>
        <name>S-adenosyl-L-methionine</name>
        <dbReference type="ChEBI" id="CHEBI:59789"/>
    </ligand>
</feature>
<keyword evidence="1 4" id="KW-0489">Methyltransferase</keyword>
<dbReference type="Proteomes" id="UP001335737">
    <property type="component" value="Unassembled WGS sequence"/>
</dbReference>
<organism evidence="5 6">
    <name type="scientific">Virgibacillus tibetensis</name>
    <dbReference type="NCBI Taxonomy" id="3042313"/>
    <lineage>
        <taxon>Bacteria</taxon>
        <taxon>Bacillati</taxon>
        <taxon>Bacillota</taxon>
        <taxon>Bacilli</taxon>
        <taxon>Bacillales</taxon>
        <taxon>Bacillaceae</taxon>
        <taxon>Virgibacillus</taxon>
    </lineage>
</organism>
<dbReference type="RefSeq" id="WP_327605740.1">
    <property type="nucleotide sequence ID" value="NZ_JARZFX010000001.1"/>
</dbReference>
<feature type="binding site" evidence="4">
    <location>
        <position position="133"/>
    </location>
    <ligand>
        <name>S-adenosyl-L-methionine</name>
        <dbReference type="ChEBI" id="CHEBI:59789"/>
    </ligand>
</feature>
<keyword evidence="6" id="KW-1185">Reference proteome</keyword>
<dbReference type="SUPFAM" id="SSF53335">
    <property type="entry name" value="S-adenosyl-L-methionine-dependent methyltransferases"/>
    <property type="match status" value="1"/>
</dbReference>
<dbReference type="InterPro" id="IPR002935">
    <property type="entry name" value="SAM_O-MeTrfase"/>
</dbReference>
<feature type="binding site" evidence="4">
    <location>
        <position position="133"/>
    </location>
    <ligand>
        <name>Mg(2+)</name>
        <dbReference type="ChEBI" id="CHEBI:18420"/>
    </ligand>
</feature>
<evidence type="ECO:0000313" key="6">
    <source>
        <dbReference type="Proteomes" id="UP001335737"/>
    </source>
</evidence>
<gene>
    <name evidence="4" type="primary">trmR</name>
    <name evidence="5" type="ORF">QGM71_01510</name>
</gene>
<dbReference type="PROSITE" id="PS51682">
    <property type="entry name" value="SAM_OMT_I"/>
    <property type="match status" value="1"/>
</dbReference>
<keyword evidence="4" id="KW-0479">Metal-binding</keyword>
<name>A0ABU6KBH5_9BACI</name>
<keyword evidence="2 4" id="KW-0808">Transferase</keyword>
<accession>A0ABU6KBH5</accession>
<feature type="binding site" evidence="4">
    <location>
        <begin position="110"/>
        <end position="111"/>
    </location>
    <ligand>
        <name>S-adenosyl-L-methionine</name>
        <dbReference type="ChEBI" id="CHEBI:59789"/>
    </ligand>
</feature>
<comment type="caution">
    <text evidence="5">The sequence shown here is derived from an EMBL/GenBank/DDBJ whole genome shotgun (WGS) entry which is preliminary data.</text>
</comment>
<dbReference type="InterPro" id="IPR050362">
    <property type="entry name" value="Cation-dep_OMT"/>
</dbReference>
<keyword evidence="4" id="KW-0460">Magnesium</keyword>
<dbReference type="EMBL" id="JARZFX010000001">
    <property type="protein sequence ID" value="MEC5422169.1"/>
    <property type="molecule type" value="Genomic_DNA"/>
</dbReference>
<comment type="similarity">
    <text evidence="4">Belongs to the class I-like SAM-binding methyltransferase superfamily. Cation-dependent O-methyltransferase family.</text>
</comment>
<dbReference type="HAMAP" id="MF_02217">
    <property type="entry name" value="TrmR_methyltr"/>
    <property type="match status" value="1"/>
</dbReference>
<evidence type="ECO:0000256" key="1">
    <source>
        <dbReference type="ARBA" id="ARBA00022603"/>
    </source>
</evidence>
<comment type="subunit">
    <text evidence="4">Homodimer.</text>
</comment>
<evidence type="ECO:0000256" key="2">
    <source>
        <dbReference type="ARBA" id="ARBA00022679"/>
    </source>
</evidence>
<feature type="binding site" evidence="4">
    <location>
        <position position="160"/>
    </location>
    <ligand>
        <name>Mg(2+)</name>
        <dbReference type="ChEBI" id="CHEBI:18420"/>
    </ligand>
</feature>
<keyword evidence="4" id="KW-0819">tRNA processing</keyword>
<dbReference type="GO" id="GO:0032259">
    <property type="term" value="P:methylation"/>
    <property type="evidence" value="ECO:0007669"/>
    <property type="project" value="UniProtKB-KW"/>
</dbReference>
<dbReference type="PANTHER" id="PTHR10509:SF14">
    <property type="entry name" value="CAFFEOYL-COA O-METHYLTRANSFERASE 3-RELATED"/>
    <property type="match status" value="1"/>
</dbReference>